<dbReference type="AlphaFoldDB" id="A0A2G1VG07"/>
<keyword evidence="3" id="KW-1185">Reference proteome</keyword>
<dbReference type="Proteomes" id="UP000229044">
    <property type="component" value="Unassembled WGS sequence"/>
</dbReference>
<feature type="region of interest" description="Disordered" evidence="1">
    <location>
        <begin position="107"/>
        <end position="157"/>
    </location>
</feature>
<dbReference type="RefSeq" id="WP_099617716.1">
    <property type="nucleotide sequence ID" value="NZ_KZ319340.1"/>
</dbReference>
<gene>
    <name evidence="2" type="ORF">CLH62_08335</name>
</gene>
<sequence length="157" mass="16781">MGKLKSYQQQLQGIVDKGINAAEEQQKKLSAKPFNYAEKLESELREYSVKTLRQRYYGYSDEVFDQLRSLNSRFSNFAGDLVAKLEREAAQGADAVSEAAGDASKAISKATGEVSEAADEAASEVSGAAQEAKKSAGLKKSAARKTTSTAKNSTASA</sequence>
<dbReference type="OrthoDB" id="6371887at2"/>
<dbReference type="SUPFAM" id="SSF58113">
    <property type="entry name" value="Apolipoprotein A-I"/>
    <property type="match status" value="1"/>
</dbReference>
<evidence type="ECO:0000313" key="3">
    <source>
        <dbReference type="Proteomes" id="UP000229044"/>
    </source>
</evidence>
<name>A0A2G1VG07_9GAMM</name>
<dbReference type="Gene3D" id="1.20.120.20">
    <property type="entry name" value="Apolipoprotein"/>
    <property type="match status" value="1"/>
</dbReference>
<evidence type="ECO:0000313" key="2">
    <source>
        <dbReference type="EMBL" id="PHQ25612.1"/>
    </source>
</evidence>
<feature type="compositionally biased region" description="Low complexity" evidence="1">
    <location>
        <begin position="138"/>
        <end position="157"/>
    </location>
</feature>
<organism evidence="2 3">
    <name type="scientific">Marinobacter guineae</name>
    <dbReference type="NCBI Taxonomy" id="432303"/>
    <lineage>
        <taxon>Bacteria</taxon>
        <taxon>Pseudomonadati</taxon>
        <taxon>Pseudomonadota</taxon>
        <taxon>Gammaproteobacteria</taxon>
        <taxon>Pseudomonadales</taxon>
        <taxon>Marinobacteraceae</taxon>
        <taxon>Marinobacter</taxon>
    </lineage>
</organism>
<evidence type="ECO:0000256" key="1">
    <source>
        <dbReference type="SAM" id="MobiDB-lite"/>
    </source>
</evidence>
<comment type="caution">
    <text evidence="2">The sequence shown here is derived from an EMBL/GenBank/DDBJ whole genome shotgun (WGS) entry which is preliminary data.</text>
</comment>
<reference evidence="2 3" key="1">
    <citation type="submission" date="2017-09" db="EMBL/GenBank/DDBJ databases">
        <title>The draft genome sequences of Marinobacter guineae M3B.</title>
        <authorList>
            <person name="Cao J."/>
        </authorList>
    </citation>
    <scope>NUCLEOTIDE SEQUENCE [LARGE SCALE GENOMIC DNA]</scope>
    <source>
        <strain evidence="2 3">M3B</strain>
    </source>
</reference>
<proteinExistence type="predicted"/>
<accession>A0A2G1VG07</accession>
<protein>
    <submittedName>
        <fullName evidence="2">Uncharacterized protein</fullName>
    </submittedName>
</protein>
<dbReference type="EMBL" id="NTFI01000002">
    <property type="protein sequence ID" value="PHQ25612.1"/>
    <property type="molecule type" value="Genomic_DNA"/>
</dbReference>